<dbReference type="GeneID" id="37170467"/>
<name>A0A8T8WQ80_ASPJA</name>
<evidence type="ECO:0000256" key="1">
    <source>
        <dbReference type="SAM" id="SignalP"/>
    </source>
</evidence>
<sequence>MKQIRRCSKIVTTSLMIIPLTLIVPAEEYSVLNYHSHYPRSSPLTWNTTKGSFTSSMAIVNSQNCREPALCHSPHRGDINGRHMHRNQFWLFLLSAEGFPGISRIKWGT</sequence>
<evidence type="ECO:0000313" key="3">
    <source>
        <dbReference type="Proteomes" id="UP000249497"/>
    </source>
</evidence>
<evidence type="ECO:0000313" key="2">
    <source>
        <dbReference type="EMBL" id="RAH77823.1"/>
    </source>
</evidence>
<reference evidence="2 3" key="1">
    <citation type="submission" date="2018-02" db="EMBL/GenBank/DDBJ databases">
        <title>The genomes of Aspergillus section Nigri reveals drivers in fungal speciation.</title>
        <authorList>
            <consortium name="DOE Joint Genome Institute"/>
            <person name="Vesth T.C."/>
            <person name="Nybo J."/>
            <person name="Theobald S."/>
            <person name="Brandl J."/>
            <person name="Frisvad J.C."/>
            <person name="Nielsen K.F."/>
            <person name="Lyhne E.K."/>
            <person name="Kogle M.E."/>
            <person name="Kuo A."/>
            <person name="Riley R."/>
            <person name="Clum A."/>
            <person name="Nolan M."/>
            <person name="Lipzen A."/>
            <person name="Salamov A."/>
            <person name="Henrissat B."/>
            <person name="Wiebenga A."/>
            <person name="De vries R.P."/>
            <person name="Grigoriev I.V."/>
            <person name="Mortensen U.H."/>
            <person name="Andersen M.R."/>
            <person name="Baker S.E."/>
        </authorList>
    </citation>
    <scope>NUCLEOTIDE SEQUENCE [LARGE SCALE GENOMIC DNA]</scope>
    <source>
        <strain evidence="2 3">CBS 114.51</strain>
    </source>
</reference>
<proteinExistence type="predicted"/>
<feature type="chain" id="PRO_5035835142" evidence="1">
    <location>
        <begin position="24"/>
        <end position="109"/>
    </location>
</feature>
<dbReference type="Proteomes" id="UP000249497">
    <property type="component" value="Unassembled WGS sequence"/>
</dbReference>
<accession>A0A8T8WQ80</accession>
<keyword evidence="1" id="KW-0732">Signal</keyword>
<dbReference type="EMBL" id="KZ824836">
    <property type="protein sequence ID" value="RAH77823.1"/>
    <property type="molecule type" value="Genomic_DNA"/>
</dbReference>
<dbReference type="AlphaFoldDB" id="A0A8T8WQ80"/>
<keyword evidence="3" id="KW-1185">Reference proteome</keyword>
<dbReference type="RefSeq" id="XP_025523717.1">
    <property type="nucleotide sequence ID" value="XM_025666775.1"/>
</dbReference>
<organism evidence="2 3">
    <name type="scientific">Aspergillus japonicus CBS 114.51</name>
    <dbReference type="NCBI Taxonomy" id="1448312"/>
    <lineage>
        <taxon>Eukaryota</taxon>
        <taxon>Fungi</taxon>
        <taxon>Dikarya</taxon>
        <taxon>Ascomycota</taxon>
        <taxon>Pezizomycotina</taxon>
        <taxon>Eurotiomycetes</taxon>
        <taxon>Eurotiomycetidae</taxon>
        <taxon>Eurotiales</taxon>
        <taxon>Aspergillaceae</taxon>
        <taxon>Aspergillus</taxon>
        <taxon>Aspergillus subgen. Circumdati</taxon>
    </lineage>
</organism>
<gene>
    <name evidence="2" type="ORF">BO86DRAFT_205118</name>
</gene>
<feature type="signal peptide" evidence="1">
    <location>
        <begin position="1"/>
        <end position="23"/>
    </location>
</feature>
<protein>
    <submittedName>
        <fullName evidence="2">Uncharacterized protein</fullName>
    </submittedName>
</protein>